<dbReference type="EMBL" id="FOQL01000003">
    <property type="protein sequence ID" value="SFI69874.1"/>
    <property type="molecule type" value="Genomic_DNA"/>
</dbReference>
<evidence type="ECO:0000313" key="2">
    <source>
        <dbReference type="Proteomes" id="UP000243606"/>
    </source>
</evidence>
<organism evidence="1 2">
    <name type="scientific">Pseudomonas guineae</name>
    <dbReference type="NCBI Taxonomy" id="425504"/>
    <lineage>
        <taxon>Bacteria</taxon>
        <taxon>Pseudomonadati</taxon>
        <taxon>Pseudomonadota</taxon>
        <taxon>Gammaproteobacteria</taxon>
        <taxon>Pseudomonadales</taxon>
        <taxon>Pseudomonadaceae</taxon>
        <taxon>Pseudomonas</taxon>
    </lineage>
</organism>
<dbReference type="OrthoDB" id="5741553at2"/>
<dbReference type="Pfam" id="PF05766">
    <property type="entry name" value="NinG"/>
    <property type="match status" value="1"/>
</dbReference>
<name>A0A1I3KBV8_9PSED</name>
<accession>A0A1I3KBV8</accession>
<protein>
    <submittedName>
        <fullName evidence="1">Bacteriophage Lambda NinG protein</fullName>
    </submittedName>
</protein>
<dbReference type="RefSeq" id="WP_090242856.1">
    <property type="nucleotide sequence ID" value="NZ_FOQL01000003.1"/>
</dbReference>
<evidence type="ECO:0000313" key="1">
    <source>
        <dbReference type="EMBL" id="SFI69874.1"/>
    </source>
</evidence>
<dbReference type="InterPro" id="IPR008713">
    <property type="entry name" value="Phage_lambda_NinG"/>
</dbReference>
<sequence length="215" mass="23848">MSLPTKQPKAKDCKNPACGERFIPQRLGQAVCSPKCAIAEAKQPANQKRARIAIEQRERREIKVRKEALRSYGWFVEEATKAVQGARRLEELSLGSGCMSCGKDQAQVQAEQGWKTGGAWDGGHYLSKGARPELRLVEQNIWLQCKGCNGGSNKYARKGESVKNGFRAGLIERIGLAAVEALEADHEPRKYSIPELKAIAAEYRAKQRELKRAAQ</sequence>
<dbReference type="STRING" id="425504.SAMN05216206_2773"/>
<keyword evidence="2" id="KW-1185">Reference proteome</keyword>
<dbReference type="Proteomes" id="UP000243606">
    <property type="component" value="Unassembled WGS sequence"/>
</dbReference>
<dbReference type="AlphaFoldDB" id="A0A1I3KBV8"/>
<reference evidence="2" key="1">
    <citation type="submission" date="2016-10" db="EMBL/GenBank/DDBJ databases">
        <authorList>
            <person name="Varghese N."/>
            <person name="Submissions S."/>
        </authorList>
    </citation>
    <scope>NUCLEOTIDE SEQUENCE [LARGE SCALE GENOMIC DNA]</scope>
    <source>
        <strain evidence="2">LMG 24016</strain>
    </source>
</reference>
<gene>
    <name evidence="1" type="ORF">SAMN05216206_2773</name>
</gene>
<proteinExistence type="predicted"/>